<comment type="caution">
    <text evidence="2">The sequence shown here is derived from an EMBL/GenBank/DDBJ whole genome shotgun (WGS) entry which is preliminary data.</text>
</comment>
<feature type="region of interest" description="Disordered" evidence="1">
    <location>
        <begin position="1"/>
        <end position="31"/>
    </location>
</feature>
<dbReference type="EMBL" id="MU151074">
    <property type="protein sequence ID" value="KAF9452146.1"/>
    <property type="molecule type" value="Genomic_DNA"/>
</dbReference>
<feature type="compositionally biased region" description="Low complexity" evidence="1">
    <location>
        <begin position="1"/>
        <end position="14"/>
    </location>
</feature>
<dbReference type="AlphaFoldDB" id="A0A9P5XN33"/>
<evidence type="ECO:0000313" key="2">
    <source>
        <dbReference type="EMBL" id="KAF9452146.1"/>
    </source>
</evidence>
<gene>
    <name evidence="2" type="ORF">P691DRAFT_256448</name>
</gene>
<accession>A0A9P5XN33</accession>
<evidence type="ECO:0000256" key="1">
    <source>
        <dbReference type="SAM" id="MobiDB-lite"/>
    </source>
</evidence>
<keyword evidence="3" id="KW-1185">Reference proteome</keyword>
<sequence>MQRSAAGSAVSSRAPTPSATPKKKASGSASTSIKIFAPPAAAKNREVDQRQLDISALGLGEVKAVQAGELETEEVPKIGLVREKLLLEAQRSIAGELVKGKKAVSIVVIGEFFSSPRGMDPVDG</sequence>
<name>A0A9P5XN33_9AGAR</name>
<protein>
    <submittedName>
        <fullName evidence="2">Uncharacterized protein</fullName>
    </submittedName>
</protein>
<dbReference type="Proteomes" id="UP000807342">
    <property type="component" value="Unassembled WGS sequence"/>
</dbReference>
<proteinExistence type="predicted"/>
<reference evidence="2" key="1">
    <citation type="submission" date="2020-11" db="EMBL/GenBank/DDBJ databases">
        <authorList>
            <consortium name="DOE Joint Genome Institute"/>
            <person name="Ahrendt S."/>
            <person name="Riley R."/>
            <person name="Andreopoulos W."/>
            <person name="Labutti K."/>
            <person name="Pangilinan J."/>
            <person name="Ruiz-Duenas F.J."/>
            <person name="Barrasa J.M."/>
            <person name="Sanchez-Garcia M."/>
            <person name="Camarero S."/>
            <person name="Miyauchi S."/>
            <person name="Serrano A."/>
            <person name="Linde D."/>
            <person name="Babiker R."/>
            <person name="Drula E."/>
            <person name="Ayuso-Fernandez I."/>
            <person name="Pacheco R."/>
            <person name="Padilla G."/>
            <person name="Ferreira P."/>
            <person name="Barriuso J."/>
            <person name="Kellner H."/>
            <person name="Castanera R."/>
            <person name="Alfaro M."/>
            <person name="Ramirez L."/>
            <person name="Pisabarro A.G."/>
            <person name="Kuo A."/>
            <person name="Tritt A."/>
            <person name="Lipzen A."/>
            <person name="He G."/>
            <person name="Yan M."/>
            <person name="Ng V."/>
            <person name="Cullen D."/>
            <person name="Martin F."/>
            <person name="Rosso M.-N."/>
            <person name="Henrissat B."/>
            <person name="Hibbett D."/>
            <person name="Martinez A.T."/>
            <person name="Grigoriev I.V."/>
        </authorList>
    </citation>
    <scope>NUCLEOTIDE SEQUENCE</scope>
    <source>
        <strain evidence="2">MF-IS2</strain>
    </source>
</reference>
<evidence type="ECO:0000313" key="3">
    <source>
        <dbReference type="Proteomes" id="UP000807342"/>
    </source>
</evidence>
<organism evidence="2 3">
    <name type="scientific">Macrolepiota fuliginosa MF-IS2</name>
    <dbReference type="NCBI Taxonomy" id="1400762"/>
    <lineage>
        <taxon>Eukaryota</taxon>
        <taxon>Fungi</taxon>
        <taxon>Dikarya</taxon>
        <taxon>Basidiomycota</taxon>
        <taxon>Agaricomycotina</taxon>
        <taxon>Agaricomycetes</taxon>
        <taxon>Agaricomycetidae</taxon>
        <taxon>Agaricales</taxon>
        <taxon>Agaricineae</taxon>
        <taxon>Agaricaceae</taxon>
        <taxon>Macrolepiota</taxon>
    </lineage>
</organism>